<evidence type="ECO:0000313" key="1">
    <source>
        <dbReference type="EMBL" id="KAK4027917.1"/>
    </source>
</evidence>
<proteinExistence type="predicted"/>
<protein>
    <submittedName>
        <fullName evidence="1">Uncharacterized protein</fullName>
    </submittedName>
</protein>
<sequence>MPQVKDVSTAIQESGTYTEDMEYENNQGSKRKFCTIHTQRPNYANQFSSPSFIPPVMISLSSEPNSFIRMCLAEKHYFIKELGLIAGPITLDRNGELVIFPASRKQKDLILHTVQVKEFKIKSTLSKSELESRDIIYNVQIMNTEENLLALLANKV</sequence>
<keyword evidence="2" id="KW-1185">Reference proteome</keyword>
<organism evidence="1 2">
    <name type="scientific">Daphnia magna</name>
    <dbReference type="NCBI Taxonomy" id="35525"/>
    <lineage>
        <taxon>Eukaryota</taxon>
        <taxon>Metazoa</taxon>
        <taxon>Ecdysozoa</taxon>
        <taxon>Arthropoda</taxon>
        <taxon>Crustacea</taxon>
        <taxon>Branchiopoda</taxon>
        <taxon>Diplostraca</taxon>
        <taxon>Cladocera</taxon>
        <taxon>Anomopoda</taxon>
        <taxon>Daphniidae</taxon>
        <taxon>Daphnia</taxon>
    </lineage>
</organism>
<reference evidence="1 2" key="1">
    <citation type="journal article" date="2023" name="Nucleic Acids Res.">
        <title>The hologenome of Daphnia magna reveals possible DNA methylation and microbiome-mediated evolution of the host genome.</title>
        <authorList>
            <person name="Chaturvedi A."/>
            <person name="Li X."/>
            <person name="Dhandapani V."/>
            <person name="Marshall H."/>
            <person name="Kissane S."/>
            <person name="Cuenca-Cambronero M."/>
            <person name="Asole G."/>
            <person name="Calvet F."/>
            <person name="Ruiz-Romero M."/>
            <person name="Marangio P."/>
            <person name="Guigo R."/>
            <person name="Rago D."/>
            <person name="Mirbahai L."/>
            <person name="Eastwood N."/>
            <person name="Colbourne J.K."/>
            <person name="Zhou J."/>
            <person name="Mallon E."/>
            <person name="Orsini L."/>
        </authorList>
    </citation>
    <scope>NUCLEOTIDE SEQUENCE [LARGE SCALE GENOMIC DNA]</scope>
    <source>
        <strain evidence="1">LRV0_1</strain>
    </source>
</reference>
<gene>
    <name evidence="1" type="ORF">OUZ56_017058</name>
</gene>
<dbReference type="Proteomes" id="UP001234178">
    <property type="component" value="Unassembled WGS sequence"/>
</dbReference>
<name>A0ABR0AS23_9CRUS</name>
<dbReference type="EMBL" id="JAOYFB010000038">
    <property type="protein sequence ID" value="KAK4027917.1"/>
    <property type="molecule type" value="Genomic_DNA"/>
</dbReference>
<comment type="caution">
    <text evidence="1">The sequence shown here is derived from an EMBL/GenBank/DDBJ whole genome shotgun (WGS) entry which is preliminary data.</text>
</comment>
<accession>A0ABR0AS23</accession>
<evidence type="ECO:0000313" key="2">
    <source>
        <dbReference type="Proteomes" id="UP001234178"/>
    </source>
</evidence>